<keyword evidence="2" id="KW-0964">Secreted</keyword>
<sequence length="776" mass="74456">MPLISGDESDNELLGTGGADTLEGLGGNDTLVAGIGPDSLDGGAGSDTVSYAGASGAVSATLEFVPGSGTGGDGDGNTLVGIEHLVGSGFGDDLTGSAAANRLEGGAGDDNLSGAAGNDTLVGGAGDDLLDGGTGSDTADYSGSAGPVLADLPGGVVTGEGTDTLLDIENITGSGFDDTIIAAANGVLDGGAGSDTVSYAGASGAVSATLEFVPGSGTGGDGDGNTLVGIEHLVGSGFGDDLTGSAAANRLEGGAGDDNLSGAAGNDTLVGGAGDDLLDGGAGSDTADYSGSAGPVLVDLDGGTGIHGGDTDTLISIENVIGTDFNDFIAGTSGANQLVGGAGSDTLVGLGGPDTLIGGEGYDIADFRGNLGPVSVNLGLLGTGSGTEGNSGSVLTSIEGAIGTEFGDDLTGDDADNYLVGLGGGDNIDGGAGSDTLMGGAGDDFLDGGEGLDLVDYRLSAAAVVVNLADGVATGEGTDTLLNIEWVVGSNFDDSITGDDGANYLYGNGGNDTLAGGLGNDTLDGGGGNNTVDYTAATGPMIVNLGNNGAVGEGSDVLLNIQSVIGSGFADYLIGNAAANMLNGGLGNDTIIAGAGGNDMLDGGEGEDLVDYRFATTNVVLTLGDLGDGSATVGADTSTLIAVEHVVGSGFGDTLAGNSLGNFIFGGAGDDSLAGGGGNDTLLGSDGSDSLNGGVGDDVLTGGDGADYFYFQSGDGNDYITDFTIGVDKLVLSEASYAGFEPIFTALGSDYLMTVGTDTVIFAGLGSFDTNDIILI</sequence>
<dbReference type="RefSeq" id="WP_186772256.1">
    <property type="nucleotide sequence ID" value="NZ_JACOMF010000029.1"/>
</dbReference>
<dbReference type="Gene3D" id="2.150.10.10">
    <property type="entry name" value="Serralysin-like metalloprotease, C-terminal"/>
    <property type="match status" value="6"/>
</dbReference>
<dbReference type="PANTHER" id="PTHR38340">
    <property type="entry name" value="S-LAYER PROTEIN"/>
    <property type="match status" value="1"/>
</dbReference>
<dbReference type="PRINTS" id="PR00313">
    <property type="entry name" value="CABNDNGRPT"/>
</dbReference>
<protein>
    <submittedName>
        <fullName evidence="4">Calcium-binding protein</fullName>
    </submittedName>
</protein>
<keyword evidence="5" id="KW-1185">Reference proteome</keyword>
<evidence type="ECO:0000313" key="4">
    <source>
        <dbReference type="EMBL" id="MBC4017497.1"/>
    </source>
</evidence>
<evidence type="ECO:0000256" key="2">
    <source>
        <dbReference type="ARBA" id="ARBA00022525"/>
    </source>
</evidence>
<evidence type="ECO:0000256" key="3">
    <source>
        <dbReference type="SAM" id="MobiDB-lite"/>
    </source>
</evidence>
<organism evidence="4 5">
    <name type="scientific">Siccirubricoccus deserti</name>
    <dbReference type="NCBI Taxonomy" id="2013562"/>
    <lineage>
        <taxon>Bacteria</taxon>
        <taxon>Pseudomonadati</taxon>
        <taxon>Pseudomonadota</taxon>
        <taxon>Alphaproteobacteria</taxon>
        <taxon>Acetobacterales</taxon>
        <taxon>Roseomonadaceae</taxon>
        <taxon>Siccirubricoccus</taxon>
    </lineage>
</organism>
<comment type="caution">
    <text evidence="4">The sequence shown here is derived from an EMBL/GenBank/DDBJ whole genome shotgun (WGS) entry which is preliminary data.</text>
</comment>
<dbReference type="EMBL" id="JACOMF010000029">
    <property type="protein sequence ID" value="MBC4017497.1"/>
    <property type="molecule type" value="Genomic_DNA"/>
</dbReference>
<dbReference type="Proteomes" id="UP000600101">
    <property type="component" value="Unassembled WGS sequence"/>
</dbReference>
<name>A0A9X0R2T9_9PROT</name>
<dbReference type="Pfam" id="PF00353">
    <property type="entry name" value="HemolysinCabind"/>
    <property type="match status" value="9"/>
</dbReference>
<evidence type="ECO:0000313" key="5">
    <source>
        <dbReference type="Proteomes" id="UP000600101"/>
    </source>
</evidence>
<dbReference type="InterPro" id="IPR001343">
    <property type="entry name" value="Hemolysn_Ca-bd"/>
</dbReference>
<feature type="region of interest" description="Disordered" evidence="3">
    <location>
        <begin position="127"/>
        <end position="146"/>
    </location>
</feature>
<proteinExistence type="predicted"/>
<evidence type="ECO:0000256" key="1">
    <source>
        <dbReference type="ARBA" id="ARBA00004613"/>
    </source>
</evidence>
<dbReference type="SUPFAM" id="SSF51120">
    <property type="entry name" value="beta-Roll"/>
    <property type="match status" value="6"/>
</dbReference>
<dbReference type="GO" id="GO:0005509">
    <property type="term" value="F:calcium ion binding"/>
    <property type="evidence" value="ECO:0007669"/>
    <property type="project" value="InterPro"/>
</dbReference>
<dbReference type="InterPro" id="IPR018511">
    <property type="entry name" value="Hemolysin-typ_Ca-bd_CS"/>
</dbReference>
<dbReference type="InterPro" id="IPR050557">
    <property type="entry name" value="RTX_toxin/Mannuronan_C5-epim"/>
</dbReference>
<dbReference type="GO" id="GO:0005576">
    <property type="term" value="C:extracellular region"/>
    <property type="evidence" value="ECO:0007669"/>
    <property type="project" value="UniProtKB-SubCell"/>
</dbReference>
<reference evidence="4" key="1">
    <citation type="submission" date="2020-08" db="EMBL/GenBank/DDBJ databases">
        <authorList>
            <person name="Hu Y."/>
            <person name="Nguyen S.V."/>
            <person name="Li F."/>
            <person name="Fanning S."/>
        </authorList>
    </citation>
    <scope>NUCLEOTIDE SEQUENCE</scope>
    <source>
        <strain evidence="4">SYSU D8009</strain>
    </source>
</reference>
<dbReference type="InterPro" id="IPR011049">
    <property type="entry name" value="Serralysin-like_metalloprot_C"/>
</dbReference>
<accession>A0A9X0R2T9</accession>
<dbReference type="PROSITE" id="PS00330">
    <property type="entry name" value="HEMOLYSIN_CALCIUM"/>
    <property type="match status" value="10"/>
</dbReference>
<comment type="subcellular location">
    <subcellularLocation>
        <location evidence="1">Secreted</location>
    </subcellularLocation>
</comment>
<dbReference type="AlphaFoldDB" id="A0A9X0R2T9"/>
<dbReference type="PANTHER" id="PTHR38340:SF1">
    <property type="entry name" value="S-LAYER PROTEIN"/>
    <property type="match status" value="1"/>
</dbReference>
<gene>
    <name evidence="4" type="ORF">H7965_19495</name>
</gene>